<name>A0AAE0HWW9_9PEZI</name>
<feature type="compositionally biased region" description="Pro residues" evidence="1">
    <location>
        <begin position="81"/>
        <end position="90"/>
    </location>
</feature>
<comment type="caution">
    <text evidence="2">The sequence shown here is derived from an EMBL/GenBank/DDBJ whole genome shotgun (WGS) entry which is preliminary data.</text>
</comment>
<sequence length="333" mass="36714">MSFLDRGRRSDKASKGPRVPDHMRANQAYFDTPFRAQETIKSQPTPQPADNPPHSYSAFGGGQRDKPLATLYSSGPETMSTPPPSTPATPTPSVRPAATATTPLGINATTPPTTPPPLVHKSSGKGTPSSSSKPVPAAAIDNGQQQQQQQQQFARKIEGLQQEAVRNKQLVNDKVRQRIEEARKQAGSLTERQKEVQALKDRNAALDEHVKKLESEKKALERETGVLEKDKAALEKDKAALENEKLGYGKKIKTLEESVKVYEGENKRLDDIVTELENDNRDKDAQIRAEKMKYDHLVESLTEPERSLVDITAQLVETNNLLESLLALTGIDL</sequence>
<reference evidence="2" key="1">
    <citation type="journal article" date="2023" name="Mol. Phylogenet. Evol.">
        <title>Genome-scale phylogeny and comparative genomics of the fungal order Sordariales.</title>
        <authorList>
            <person name="Hensen N."/>
            <person name="Bonometti L."/>
            <person name="Westerberg I."/>
            <person name="Brannstrom I.O."/>
            <person name="Guillou S."/>
            <person name="Cros-Aarteil S."/>
            <person name="Calhoun S."/>
            <person name="Haridas S."/>
            <person name="Kuo A."/>
            <person name="Mondo S."/>
            <person name="Pangilinan J."/>
            <person name="Riley R."/>
            <person name="LaButti K."/>
            <person name="Andreopoulos B."/>
            <person name="Lipzen A."/>
            <person name="Chen C."/>
            <person name="Yan M."/>
            <person name="Daum C."/>
            <person name="Ng V."/>
            <person name="Clum A."/>
            <person name="Steindorff A."/>
            <person name="Ohm R.A."/>
            <person name="Martin F."/>
            <person name="Silar P."/>
            <person name="Natvig D.O."/>
            <person name="Lalanne C."/>
            <person name="Gautier V."/>
            <person name="Ament-Velasquez S.L."/>
            <person name="Kruys A."/>
            <person name="Hutchinson M.I."/>
            <person name="Powell A.J."/>
            <person name="Barry K."/>
            <person name="Miller A.N."/>
            <person name="Grigoriev I.V."/>
            <person name="Debuchy R."/>
            <person name="Gladieux P."/>
            <person name="Hiltunen Thoren M."/>
            <person name="Johannesson H."/>
        </authorList>
    </citation>
    <scope>NUCLEOTIDE SEQUENCE</scope>
    <source>
        <strain evidence="2">CBS 118394</strain>
    </source>
</reference>
<proteinExistence type="predicted"/>
<feature type="region of interest" description="Disordered" evidence="1">
    <location>
        <begin position="1"/>
        <end position="154"/>
    </location>
</feature>
<evidence type="ECO:0000256" key="1">
    <source>
        <dbReference type="SAM" id="MobiDB-lite"/>
    </source>
</evidence>
<feature type="compositionally biased region" description="Basic and acidic residues" evidence="1">
    <location>
        <begin position="1"/>
        <end position="24"/>
    </location>
</feature>
<keyword evidence="3" id="KW-1185">Reference proteome</keyword>
<evidence type="ECO:0000313" key="3">
    <source>
        <dbReference type="Proteomes" id="UP001283341"/>
    </source>
</evidence>
<accession>A0AAE0HWW9</accession>
<reference evidence="2" key="2">
    <citation type="submission" date="2023-06" db="EMBL/GenBank/DDBJ databases">
        <authorList>
            <consortium name="Lawrence Berkeley National Laboratory"/>
            <person name="Haridas S."/>
            <person name="Hensen N."/>
            <person name="Bonometti L."/>
            <person name="Westerberg I."/>
            <person name="Brannstrom I.O."/>
            <person name="Guillou S."/>
            <person name="Cros-Aarteil S."/>
            <person name="Calhoun S."/>
            <person name="Kuo A."/>
            <person name="Mondo S."/>
            <person name="Pangilinan J."/>
            <person name="Riley R."/>
            <person name="Labutti K."/>
            <person name="Andreopoulos B."/>
            <person name="Lipzen A."/>
            <person name="Chen C."/>
            <person name="Yanf M."/>
            <person name="Daum C."/>
            <person name="Ng V."/>
            <person name="Clum A."/>
            <person name="Steindorff A."/>
            <person name="Ohm R."/>
            <person name="Martin F."/>
            <person name="Silar P."/>
            <person name="Natvig D."/>
            <person name="Lalanne C."/>
            <person name="Gautier V."/>
            <person name="Ament-Velasquez S.L."/>
            <person name="Kruys A."/>
            <person name="Hutchinson M.I."/>
            <person name="Powell A.J."/>
            <person name="Barry K."/>
            <person name="Miller A.N."/>
            <person name="Grigoriev I.V."/>
            <person name="Debuchy R."/>
            <person name="Gladieux P."/>
            <person name="Thoren M.H."/>
            <person name="Johannesson H."/>
        </authorList>
    </citation>
    <scope>NUCLEOTIDE SEQUENCE</scope>
    <source>
        <strain evidence="2">CBS 118394</strain>
    </source>
</reference>
<organism evidence="2 3">
    <name type="scientific">Apodospora peruviana</name>
    <dbReference type="NCBI Taxonomy" id="516989"/>
    <lineage>
        <taxon>Eukaryota</taxon>
        <taxon>Fungi</taxon>
        <taxon>Dikarya</taxon>
        <taxon>Ascomycota</taxon>
        <taxon>Pezizomycotina</taxon>
        <taxon>Sordariomycetes</taxon>
        <taxon>Sordariomycetidae</taxon>
        <taxon>Sordariales</taxon>
        <taxon>Lasiosphaeriaceae</taxon>
        <taxon>Apodospora</taxon>
    </lineage>
</organism>
<dbReference type="EMBL" id="JAUEDM010000007">
    <property type="protein sequence ID" value="KAK3314380.1"/>
    <property type="molecule type" value="Genomic_DNA"/>
</dbReference>
<gene>
    <name evidence="2" type="ORF">B0H66DRAFT_595102</name>
</gene>
<evidence type="ECO:0000313" key="2">
    <source>
        <dbReference type="EMBL" id="KAK3314380.1"/>
    </source>
</evidence>
<dbReference type="Proteomes" id="UP001283341">
    <property type="component" value="Unassembled WGS sequence"/>
</dbReference>
<dbReference type="AlphaFoldDB" id="A0AAE0HWW9"/>
<protein>
    <submittedName>
        <fullName evidence="2">Uncharacterized protein</fullName>
    </submittedName>
</protein>
<feature type="compositionally biased region" description="Low complexity" evidence="1">
    <location>
        <begin position="124"/>
        <end position="152"/>
    </location>
</feature>
<feature type="compositionally biased region" description="Low complexity" evidence="1">
    <location>
        <begin position="91"/>
        <end position="103"/>
    </location>
</feature>